<keyword evidence="5 6" id="KW-0472">Membrane</keyword>
<feature type="transmembrane region" description="Helical" evidence="6">
    <location>
        <begin position="49"/>
        <end position="69"/>
    </location>
</feature>
<dbReference type="PANTHER" id="PTHR43652:SF2">
    <property type="entry name" value="BASIC AMINO ACID ANTIPORTER YFCC-RELATED"/>
    <property type="match status" value="1"/>
</dbReference>
<dbReference type="Proteomes" id="UP000319498">
    <property type="component" value="Unassembled WGS sequence"/>
</dbReference>
<feature type="transmembrane region" description="Helical" evidence="6">
    <location>
        <begin position="349"/>
        <end position="368"/>
    </location>
</feature>
<feature type="transmembrane region" description="Helical" evidence="6">
    <location>
        <begin position="478"/>
        <end position="498"/>
    </location>
</feature>
<evidence type="ECO:0000256" key="5">
    <source>
        <dbReference type="ARBA" id="ARBA00023136"/>
    </source>
</evidence>
<sequence length="501" mass="54046">MSLRREQRDTPIPNSTVLAFLITIPNWGDIMSQLNVNLQPKKQKKLWEVNVFALLFAVIAIAVILTYILPAGEYGRVEVNGRSVIDPQSFQWIESSPVKPLGLVNSVHTGLVEASGIIFFVLIIGGTFGILTATGAIEALIVTLSRLLRNQEKWLIPIMMLFFAAGGSLMGMAEETLPYIAIMIPLAIALGFDAMTGAAIVLVGASVGFTSALMNPFTVGVAQGIAELPTFSGMGYRMAVFVVMYFVSTAFVLRYASKVKKDRSQGFFGLFEGRNTAELLREDLKLTARHKGILTCFVLNFVVLVFGVIQYGWYLTELSGIFLLLAIIIGIVGRLGINEMVDNFMKGAAGLIAGALVIGVARAVVVVLNDGHILDTILYYSAGVLNQLPSALTAFGMLVLQTVISFIVPSGSGMAALTMPIMAPLAELVGVTRQTAVLAYQFGDGISNIFIPTSGYFMAGLALAGIPWLRWMKWIMPLILMQYGIATVAVVVAHLIGYGPY</sequence>
<evidence type="ECO:0000256" key="6">
    <source>
        <dbReference type="SAM" id="Phobius"/>
    </source>
</evidence>
<feature type="transmembrane region" description="Helical" evidence="6">
    <location>
        <begin position="179"/>
        <end position="202"/>
    </location>
</feature>
<evidence type="ECO:0000256" key="2">
    <source>
        <dbReference type="ARBA" id="ARBA00022475"/>
    </source>
</evidence>
<evidence type="ECO:0000256" key="4">
    <source>
        <dbReference type="ARBA" id="ARBA00022989"/>
    </source>
</evidence>
<feature type="transmembrane region" description="Helical" evidence="6">
    <location>
        <begin position="117"/>
        <end position="142"/>
    </location>
</feature>
<feature type="transmembrane region" description="Helical" evidence="6">
    <location>
        <begin position="238"/>
        <end position="256"/>
    </location>
</feature>
<dbReference type="InterPro" id="IPR018385">
    <property type="entry name" value="C4_dicarb_anaerob_car-like"/>
</dbReference>
<comment type="subcellular location">
    <subcellularLocation>
        <location evidence="1">Cell membrane</location>
        <topology evidence="1">Multi-pass membrane protein</topology>
    </subcellularLocation>
</comment>
<protein>
    <submittedName>
        <fullName evidence="7">C4-dicarboxylate ABC transporter</fullName>
    </submittedName>
</protein>
<dbReference type="Pfam" id="PF03606">
    <property type="entry name" value="DcuC"/>
    <property type="match status" value="1"/>
</dbReference>
<reference evidence="7 8" key="1">
    <citation type="submission" date="2019-06" db="EMBL/GenBank/DDBJ databases">
        <title>Whole genome shotgun sequence of Brevibacillus formosus NBRC 15716.</title>
        <authorList>
            <person name="Hosoyama A."/>
            <person name="Uohara A."/>
            <person name="Ohji S."/>
            <person name="Ichikawa N."/>
        </authorList>
    </citation>
    <scope>NUCLEOTIDE SEQUENCE [LARGE SCALE GENOMIC DNA]</scope>
    <source>
        <strain evidence="7 8">NBRC 15716</strain>
    </source>
</reference>
<comment type="caution">
    <text evidence="7">The sequence shown here is derived from an EMBL/GenBank/DDBJ whole genome shotgun (WGS) entry which is preliminary data.</text>
</comment>
<evidence type="ECO:0000256" key="3">
    <source>
        <dbReference type="ARBA" id="ARBA00022692"/>
    </source>
</evidence>
<evidence type="ECO:0000256" key="1">
    <source>
        <dbReference type="ARBA" id="ARBA00004651"/>
    </source>
</evidence>
<proteinExistence type="predicted"/>
<gene>
    <name evidence="7" type="ORF">BFO01nite_18320</name>
</gene>
<evidence type="ECO:0000313" key="8">
    <source>
        <dbReference type="Proteomes" id="UP000319498"/>
    </source>
</evidence>
<keyword evidence="8" id="KW-1185">Reference proteome</keyword>
<feature type="transmembrane region" description="Helical" evidence="6">
    <location>
        <begin position="449"/>
        <end position="471"/>
    </location>
</feature>
<organism evidence="7 8">
    <name type="scientific">Brevibacillus formosus</name>
    <dbReference type="NCBI Taxonomy" id="54913"/>
    <lineage>
        <taxon>Bacteria</taxon>
        <taxon>Bacillati</taxon>
        <taxon>Bacillota</taxon>
        <taxon>Bacilli</taxon>
        <taxon>Bacillales</taxon>
        <taxon>Paenibacillaceae</taxon>
        <taxon>Brevibacillus</taxon>
    </lineage>
</organism>
<keyword evidence="2" id="KW-1003">Cell membrane</keyword>
<dbReference type="PANTHER" id="PTHR43652">
    <property type="entry name" value="BASIC AMINO ACID ANTIPORTER YFCC-RELATED"/>
    <property type="match status" value="1"/>
</dbReference>
<feature type="transmembrane region" description="Helical" evidence="6">
    <location>
        <begin position="319"/>
        <end position="337"/>
    </location>
</feature>
<dbReference type="EMBL" id="BJOL01000011">
    <property type="protein sequence ID" value="GED57700.1"/>
    <property type="molecule type" value="Genomic_DNA"/>
</dbReference>
<keyword evidence="3 6" id="KW-0812">Transmembrane</keyword>
<evidence type="ECO:0000313" key="7">
    <source>
        <dbReference type="EMBL" id="GED57700.1"/>
    </source>
</evidence>
<accession>A0ABQ0T358</accession>
<name>A0ABQ0T358_9BACL</name>
<feature type="transmembrane region" description="Helical" evidence="6">
    <location>
        <begin position="154"/>
        <end position="173"/>
    </location>
</feature>
<feature type="transmembrane region" description="Helical" evidence="6">
    <location>
        <begin position="292"/>
        <end position="313"/>
    </location>
</feature>
<keyword evidence="4 6" id="KW-1133">Transmembrane helix</keyword>
<dbReference type="InterPro" id="IPR051679">
    <property type="entry name" value="DASS-Related_Transporters"/>
</dbReference>